<organism evidence="2 3">
    <name type="scientific">Actinidia rufa</name>
    <dbReference type="NCBI Taxonomy" id="165716"/>
    <lineage>
        <taxon>Eukaryota</taxon>
        <taxon>Viridiplantae</taxon>
        <taxon>Streptophyta</taxon>
        <taxon>Embryophyta</taxon>
        <taxon>Tracheophyta</taxon>
        <taxon>Spermatophyta</taxon>
        <taxon>Magnoliopsida</taxon>
        <taxon>eudicotyledons</taxon>
        <taxon>Gunneridae</taxon>
        <taxon>Pentapetalae</taxon>
        <taxon>asterids</taxon>
        <taxon>Ericales</taxon>
        <taxon>Actinidiaceae</taxon>
        <taxon>Actinidia</taxon>
    </lineage>
</organism>
<dbReference type="EMBL" id="BJWL01000011">
    <property type="protein sequence ID" value="GFY96285.1"/>
    <property type="molecule type" value="Genomic_DNA"/>
</dbReference>
<protein>
    <submittedName>
        <fullName evidence="2">Uncharacterized protein</fullName>
    </submittedName>
</protein>
<accession>A0A7J0FC86</accession>
<name>A0A7J0FC86_9ERIC</name>
<dbReference type="PANTHER" id="PTHR37077">
    <property type="match status" value="1"/>
</dbReference>
<proteinExistence type="predicted"/>
<dbReference type="AlphaFoldDB" id="A0A7J0FC86"/>
<dbReference type="Proteomes" id="UP000585474">
    <property type="component" value="Unassembled WGS sequence"/>
</dbReference>
<sequence>MSLITGTIVSWYKKHPNGDNDGDNGYDYAAAACVEGDGDDDDRDYDYAPAASTEGDDDNDDGSSDYAPAA</sequence>
<evidence type="ECO:0000313" key="2">
    <source>
        <dbReference type="EMBL" id="GFY96285.1"/>
    </source>
</evidence>
<feature type="region of interest" description="Disordered" evidence="1">
    <location>
        <begin position="34"/>
        <end position="70"/>
    </location>
</feature>
<reference evidence="2 3" key="1">
    <citation type="submission" date="2019-07" db="EMBL/GenBank/DDBJ databases">
        <title>De Novo Assembly of kiwifruit Actinidia rufa.</title>
        <authorList>
            <person name="Sugita-Konishi S."/>
            <person name="Sato K."/>
            <person name="Mori E."/>
            <person name="Abe Y."/>
            <person name="Kisaki G."/>
            <person name="Hamano K."/>
            <person name="Suezawa K."/>
            <person name="Otani M."/>
            <person name="Fukuda T."/>
            <person name="Manabe T."/>
            <person name="Gomi K."/>
            <person name="Tabuchi M."/>
            <person name="Akimitsu K."/>
            <person name="Kataoka I."/>
        </authorList>
    </citation>
    <scope>NUCLEOTIDE SEQUENCE [LARGE SCALE GENOMIC DNA]</scope>
    <source>
        <strain evidence="3">cv. Fuchu</strain>
    </source>
</reference>
<comment type="caution">
    <text evidence="2">The sequence shown here is derived from an EMBL/GenBank/DDBJ whole genome shotgun (WGS) entry which is preliminary data.</text>
</comment>
<keyword evidence="3" id="KW-1185">Reference proteome</keyword>
<gene>
    <name evidence="2" type="ORF">Acr_11g0005910</name>
</gene>
<dbReference type="PANTHER" id="PTHR37077:SF1">
    <property type="match status" value="1"/>
</dbReference>
<evidence type="ECO:0000313" key="3">
    <source>
        <dbReference type="Proteomes" id="UP000585474"/>
    </source>
</evidence>
<feature type="compositionally biased region" description="Acidic residues" evidence="1">
    <location>
        <begin position="54"/>
        <end position="63"/>
    </location>
</feature>
<evidence type="ECO:0000256" key="1">
    <source>
        <dbReference type="SAM" id="MobiDB-lite"/>
    </source>
</evidence>